<accession>A0A1M5QV38</accession>
<dbReference type="SUPFAM" id="SSF51735">
    <property type="entry name" value="NAD(P)-binding Rossmann-fold domains"/>
    <property type="match status" value="1"/>
</dbReference>
<sequence length="314" mass="31965">MKAVRFHEYGDADVLRYEDADQPVPGTDEVRIRVAATTFNGVDGNIRAGLMQGPMPVTFPHVPGLDVAGTVDALGTGVTGWAVGDQVVGFLPFVVDGAAAEYVVAPAASLATAPTAIPLADAAALPLVGLTAYQALFDHARLEAGQRILVNGASGAVGSYAVQLAKAAGAYVIATSSPRTSADVRAAGADEVVDYTSTDVASTVGEPVDVLLNLAPISPEQFATLAALVGDGGVVVSTTVWMPAPTDDARGVRGIDLFVRSDADQLAELVARVDRGELTVEVTERVALAELADIHARAAAGTLAGKVVVLAAGD</sequence>
<dbReference type="AlphaFoldDB" id="A0A1M5QV38"/>
<dbReference type="Pfam" id="PF13602">
    <property type="entry name" value="ADH_zinc_N_2"/>
    <property type="match status" value="1"/>
</dbReference>
<feature type="domain" description="Enoyl reductase (ER)" evidence="1">
    <location>
        <begin position="10"/>
        <end position="309"/>
    </location>
</feature>
<dbReference type="RefSeq" id="WP_073391596.1">
    <property type="nucleotide sequence ID" value="NZ_FQVU01000005.1"/>
</dbReference>
<dbReference type="Gene3D" id="3.90.180.10">
    <property type="entry name" value="Medium-chain alcohol dehydrogenases, catalytic domain"/>
    <property type="match status" value="1"/>
</dbReference>
<keyword evidence="3" id="KW-1185">Reference proteome</keyword>
<reference evidence="2 3" key="1">
    <citation type="submission" date="2016-11" db="EMBL/GenBank/DDBJ databases">
        <authorList>
            <person name="Jaros S."/>
            <person name="Januszkiewicz K."/>
            <person name="Wedrychowicz H."/>
        </authorList>
    </citation>
    <scope>NUCLEOTIDE SEQUENCE [LARGE SCALE GENOMIC DNA]</scope>
    <source>
        <strain evidence="2 3">DSM 45627</strain>
    </source>
</reference>
<evidence type="ECO:0000313" key="2">
    <source>
        <dbReference type="EMBL" id="SHH17828.1"/>
    </source>
</evidence>
<gene>
    <name evidence="2" type="ORF">SAMN05443575_3359</name>
</gene>
<dbReference type="EMBL" id="FQVU01000005">
    <property type="protein sequence ID" value="SHH17828.1"/>
    <property type="molecule type" value="Genomic_DNA"/>
</dbReference>
<dbReference type="PANTHER" id="PTHR44013">
    <property type="entry name" value="ZINC-TYPE ALCOHOL DEHYDROGENASE-LIKE PROTEIN C16A3.02C"/>
    <property type="match status" value="1"/>
</dbReference>
<dbReference type="STRING" id="1206085.SAMN05443575_3359"/>
<dbReference type="Gene3D" id="3.40.50.720">
    <property type="entry name" value="NAD(P)-binding Rossmann-like Domain"/>
    <property type="match status" value="1"/>
</dbReference>
<dbReference type="GO" id="GO:0016491">
    <property type="term" value="F:oxidoreductase activity"/>
    <property type="evidence" value="ECO:0007669"/>
    <property type="project" value="InterPro"/>
</dbReference>
<dbReference type="SUPFAM" id="SSF50129">
    <property type="entry name" value="GroES-like"/>
    <property type="match status" value="1"/>
</dbReference>
<dbReference type="InterPro" id="IPR011032">
    <property type="entry name" value="GroES-like_sf"/>
</dbReference>
<name>A0A1M5QV38_9ACTN</name>
<dbReference type="Pfam" id="PF08240">
    <property type="entry name" value="ADH_N"/>
    <property type="match status" value="1"/>
</dbReference>
<evidence type="ECO:0000259" key="1">
    <source>
        <dbReference type="SMART" id="SM00829"/>
    </source>
</evidence>
<dbReference type="OrthoDB" id="9801186at2"/>
<dbReference type="Proteomes" id="UP000186132">
    <property type="component" value="Unassembled WGS sequence"/>
</dbReference>
<dbReference type="CDD" id="cd05289">
    <property type="entry name" value="MDR_like_2"/>
    <property type="match status" value="1"/>
</dbReference>
<organism evidence="2 3">
    <name type="scientific">Jatrophihabitans endophyticus</name>
    <dbReference type="NCBI Taxonomy" id="1206085"/>
    <lineage>
        <taxon>Bacteria</taxon>
        <taxon>Bacillati</taxon>
        <taxon>Actinomycetota</taxon>
        <taxon>Actinomycetes</taxon>
        <taxon>Jatrophihabitantales</taxon>
        <taxon>Jatrophihabitantaceae</taxon>
        <taxon>Jatrophihabitans</taxon>
    </lineage>
</organism>
<dbReference type="SMART" id="SM00829">
    <property type="entry name" value="PKS_ER"/>
    <property type="match status" value="1"/>
</dbReference>
<dbReference type="InterPro" id="IPR036291">
    <property type="entry name" value="NAD(P)-bd_dom_sf"/>
</dbReference>
<dbReference type="InterPro" id="IPR013154">
    <property type="entry name" value="ADH-like_N"/>
</dbReference>
<evidence type="ECO:0000313" key="3">
    <source>
        <dbReference type="Proteomes" id="UP000186132"/>
    </source>
</evidence>
<dbReference type="InterPro" id="IPR020843">
    <property type="entry name" value="ER"/>
</dbReference>
<dbReference type="PANTHER" id="PTHR44013:SF1">
    <property type="entry name" value="ZINC-TYPE ALCOHOL DEHYDROGENASE-LIKE PROTEIN C16A3.02C"/>
    <property type="match status" value="1"/>
</dbReference>
<proteinExistence type="predicted"/>
<dbReference type="InterPro" id="IPR052733">
    <property type="entry name" value="Chloroplast_QOR"/>
</dbReference>
<protein>
    <submittedName>
        <fullName evidence="2">NADPH:quinone reductase</fullName>
    </submittedName>
</protein>